<name>A0AAV6XW09_9LAMI</name>
<dbReference type="CDD" id="cd09487">
    <property type="entry name" value="SAM_superfamily"/>
    <property type="match status" value="1"/>
</dbReference>
<evidence type="ECO:0000313" key="5">
    <source>
        <dbReference type="Proteomes" id="UP000826271"/>
    </source>
</evidence>
<accession>A0AAV6XW09</accession>
<feature type="compositionally biased region" description="Basic and acidic residues" evidence="2">
    <location>
        <begin position="17"/>
        <end position="30"/>
    </location>
</feature>
<feature type="region of interest" description="Disordered" evidence="2">
    <location>
        <begin position="204"/>
        <end position="225"/>
    </location>
</feature>
<dbReference type="EMBL" id="WHWC01000004">
    <property type="protein sequence ID" value="KAG8384781.1"/>
    <property type="molecule type" value="Genomic_DNA"/>
</dbReference>
<dbReference type="SUPFAM" id="SSF47769">
    <property type="entry name" value="SAM/Pointed domain"/>
    <property type="match status" value="1"/>
</dbReference>
<dbReference type="AlphaFoldDB" id="A0AAV6XW09"/>
<proteinExistence type="predicted"/>
<comment type="caution">
    <text evidence="4">The sequence shown here is derived from an EMBL/GenBank/DDBJ whole genome shotgun (WGS) entry which is preliminary data.</text>
</comment>
<keyword evidence="1" id="KW-0677">Repeat</keyword>
<dbReference type="InterPro" id="IPR013761">
    <property type="entry name" value="SAM/pointed_sf"/>
</dbReference>
<organism evidence="4 5">
    <name type="scientific">Buddleja alternifolia</name>
    <dbReference type="NCBI Taxonomy" id="168488"/>
    <lineage>
        <taxon>Eukaryota</taxon>
        <taxon>Viridiplantae</taxon>
        <taxon>Streptophyta</taxon>
        <taxon>Embryophyta</taxon>
        <taxon>Tracheophyta</taxon>
        <taxon>Spermatophyta</taxon>
        <taxon>Magnoliopsida</taxon>
        <taxon>eudicotyledons</taxon>
        <taxon>Gunneridae</taxon>
        <taxon>Pentapetalae</taxon>
        <taxon>asterids</taxon>
        <taxon>lamiids</taxon>
        <taxon>Lamiales</taxon>
        <taxon>Scrophulariaceae</taxon>
        <taxon>Buddlejeae</taxon>
        <taxon>Buddleja</taxon>
    </lineage>
</organism>
<feature type="domain" description="SAM" evidence="3">
    <location>
        <begin position="250"/>
        <end position="309"/>
    </location>
</feature>
<dbReference type="Gene3D" id="1.10.150.50">
    <property type="entry name" value="Transcription Factor, Ets-1"/>
    <property type="match status" value="1"/>
</dbReference>
<keyword evidence="5" id="KW-1185">Reference proteome</keyword>
<protein>
    <recommendedName>
        <fullName evidence="3">SAM domain-containing protein</fullName>
    </recommendedName>
</protein>
<reference evidence="4" key="1">
    <citation type="submission" date="2019-10" db="EMBL/GenBank/DDBJ databases">
        <authorList>
            <person name="Zhang R."/>
            <person name="Pan Y."/>
            <person name="Wang J."/>
            <person name="Ma R."/>
            <person name="Yu S."/>
        </authorList>
    </citation>
    <scope>NUCLEOTIDE SEQUENCE</scope>
    <source>
        <strain evidence="4">LA-IB0</strain>
        <tissue evidence="4">Leaf</tissue>
    </source>
</reference>
<evidence type="ECO:0000259" key="3">
    <source>
        <dbReference type="PROSITE" id="PS50105"/>
    </source>
</evidence>
<sequence length="323" mass="36060">MANPQFTITLGRSGQRVVKESWGDSDRGRADAPVPSGGKRSFSQSFDAHYSLNHSKRIPRIREDVGEMSYGYNSNTDDTRTGAKDLRMKLMRKRMSKRMELEDEECKKVELHEKVSRAIESLDKSLLGSRPSLRRAAEQSQLESMRSPYPSWTSYGARVRSPERIPRFSSGISTPRGVIDEQPQVQTMRQIDASRTGLVFMSDPLESSRPKVPLPTTSLRPLDAGKMVTGHPTANGDMARPAYPENQPLTVGSFLNSIGLGKYSISFQAEEIDMVALTQMGDADLKELGIAMGPRKKIILALQARMKRPVIQSQGKYVQIMKL</sequence>
<dbReference type="Pfam" id="PF00536">
    <property type="entry name" value="SAM_1"/>
    <property type="match status" value="1"/>
</dbReference>
<dbReference type="InterPro" id="IPR001660">
    <property type="entry name" value="SAM"/>
</dbReference>
<gene>
    <name evidence="4" type="ORF">BUALT_Bualt04G0154200</name>
</gene>
<feature type="compositionally biased region" description="Polar residues" evidence="2">
    <location>
        <begin position="1"/>
        <end position="12"/>
    </location>
</feature>
<feature type="region of interest" description="Disordered" evidence="2">
    <location>
        <begin position="1"/>
        <end position="44"/>
    </location>
</feature>
<evidence type="ECO:0000256" key="2">
    <source>
        <dbReference type="SAM" id="MobiDB-lite"/>
    </source>
</evidence>
<dbReference type="SMART" id="SM00454">
    <property type="entry name" value="SAM"/>
    <property type="match status" value="1"/>
</dbReference>
<evidence type="ECO:0000256" key="1">
    <source>
        <dbReference type="ARBA" id="ARBA00022737"/>
    </source>
</evidence>
<dbReference type="PANTHER" id="PTHR10627">
    <property type="entry name" value="SCP160"/>
    <property type="match status" value="1"/>
</dbReference>
<evidence type="ECO:0000313" key="4">
    <source>
        <dbReference type="EMBL" id="KAG8384781.1"/>
    </source>
</evidence>
<dbReference type="PROSITE" id="PS50105">
    <property type="entry name" value="SAM_DOMAIN"/>
    <property type="match status" value="1"/>
</dbReference>
<dbReference type="Proteomes" id="UP000826271">
    <property type="component" value="Unassembled WGS sequence"/>
</dbReference>
<dbReference type="PANTHER" id="PTHR10627:SF74">
    <property type="entry name" value="OS08G0526500 PROTEIN"/>
    <property type="match status" value="1"/>
</dbReference>